<evidence type="ECO:0000313" key="16">
    <source>
        <dbReference type="EMBL" id="MFE8702683.1"/>
    </source>
</evidence>
<evidence type="ECO:0000256" key="10">
    <source>
        <dbReference type="ARBA" id="ARBA00022840"/>
    </source>
</evidence>
<proteinExistence type="predicted"/>
<keyword evidence="12" id="KW-0902">Two-component regulatory system</keyword>
<sequence>MSLEIVDLLVNLLFILLFVSVYQMYIIKKRDEYKINFPLITILSSISIILCMTFPIRLSSEFIFDLRYVPLVVSIFYGNTFVGLILGTVIIIYRYFLGGVGFYITLMLVPIIVTLTLVIKTYYKKFDLKLQSYWVLGFISILYSIIVIYLSEVFGQTDILTLTMSIKYIVINFLSVLLISYLIEMLRKFVLLGAKLRAAELAQMEKMNLVSALAASISHEVRNPLTVTRGFLQLLQSPDLHKDQRIEYYELAISELDRAQDVITDYLTFAKSDSTEFTVLDVKSELEKVVSIIEPLANMSSIKIEQTLQDECFTIGSKQIFRQALINICKNSIEAMPDGGNLSIQLAVIHERVSLTISDNGQGMSQDQLIQIGKPYFSTKEKGTGLGIMVVKNVVKEMNGEILVNSELRKGTTFTLLFPPVK</sequence>
<evidence type="ECO:0000256" key="6">
    <source>
        <dbReference type="ARBA" id="ARBA00022679"/>
    </source>
</evidence>
<dbReference type="SUPFAM" id="SSF47384">
    <property type="entry name" value="Homodimeric domain of signal transducing histidine kinase"/>
    <property type="match status" value="1"/>
</dbReference>
<organism evidence="16 17">
    <name type="scientific">Cytobacillus spartinae</name>
    <dbReference type="NCBI Taxonomy" id="3299023"/>
    <lineage>
        <taxon>Bacteria</taxon>
        <taxon>Bacillati</taxon>
        <taxon>Bacillota</taxon>
        <taxon>Bacilli</taxon>
        <taxon>Bacillales</taxon>
        <taxon>Bacillaceae</taxon>
        <taxon>Cytobacillus</taxon>
    </lineage>
</organism>
<feature type="transmembrane region" description="Helical" evidence="14">
    <location>
        <begin position="100"/>
        <end position="119"/>
    </location>
</feature>
<dbReference type="InterPro" id="IPR005467">
    <property type="entry name" value="His_kinase_dom"/>
</dbReference>
<dbReference type="Gene3D" id="1.10.287.130">
    <property type="match status" value="1"/>
</dbReference>
<dbReference type="InterPro" id="IPR003594">
    <property type="entry name" value="HATPase_dom"/>
</dbReference>
<evidence type="ECO:0000256" key="7">
    <source>
        <dbReference type="ARBA" id="ARBA00022692"/>
    </source>
</evidence>
<feature type="transmembrane region" description="Helical" evidence="14">
    <location>
        <begin position="37"/>
        <end position="56"/>
    </location>
</feature>
<evidence type="ECO:0000259" key="15">
    <source>
        <dbReference type="PROSITE" id="PS50109"/>
    </source>
</evidence>
<evidence type="ECO:0000256" key="14">
    <source>
        <dbReference type="SAM" id="Phobius"/>
    </source>
</evidence>
<dbReference type="Pfam" id="PF07694">
    <property type="entry name" value="5TM-5TMR_LYT"/>
    <property type="match status" value="1"/>
</dbReference>
<evidence type="ECO:0000256" key="5">
    <source>
        <dbReference type="ARBA" id="ARBA00022553"/>
    </source>
</evidence>
<keyword evidence="7 14" id="KW-0812">Transmembrane</keyword>
<comment type="catalytic activity">
    <reaction evidence="1">
        <text>ATP + protein L-histidine = ADP + protein N-phospho-L-histidine.</text>
        <dbReference type="EC" id="2.7.13.3"/>
    </reaction>
</comment>
<dbReference type="EC" id="2.7.13.3" evidence="3"/>
<feature type="domain" description="Histidine kinase" evidence="15">
    <location>
        <begin position="216"/>
        <end position="422"/>
    </location>
</feature>
<evidence type="ECO:0000256" key="1">
    <source>
        <dbReference type="ARBA" id="ARBA00000085"/>
    </source>
</evidence>
<dbReference type="CDD" id="cd00082">
    <property type="entry name" value="HisKA"/>
    <property type="match status" value="1"/>
</dbReference>
<evidence type="ECO:0000256" key="11">
    <source>
        <dbReference type="ARBA" id="ARBA00022989"/>
    </source>
</evidence>
<dbReference type="SMART" id="SM00388">
    <property type="entry name" value="HisKA"/>
    <property type="match status" value="1"/>
</dbReference>
<dbReference type="InterPro" id="IPR003661">
    <property type="entry name" value="HisK_dim/P_dom"/>
</dbReference>
<comment type="subcellular location">
    <subcellularLocation>
        <location evidence="2">Cell membrane</location>
        <topology evidence="2">Multi-pass membrane protein</topology>
    </subcellularLocation>
</comment>
<dbReference type="InterPro" id="IPR011620">
    <property type="entry name" value="Sig_transdc_His_kinase_LytS_TM"/>
</dbReference>
<dbReference type="PRINTS" id="PR00344">
    <property type="entry name" value="BCTRLSENSOR"/>
</dbReference>
<feature type="transmembrane region" description="Helical" evidence="14">
    <location>
        <begin position="68"/>
        <end position="93"/>
    </location>
</feature>
<dbReference type="Pfam" id="PF00512">
    <property type="entry name" value="HisKA"/>
    <property type="match status" value="1"/>
</dbReference>
<feature type="transmembrane region" description="Helical" evidence="14">
    <location>
        <begin position="131"/>
        <end position="150"/>
    </location>
</feature>
<dbReference type="InterPro" id="IPR036097">
    <property type="entry name" value="HisK_dim/P_sf"/>
</dbReference>
<keyword evidence="8" id="KW-0547">Nucleotide-binding</keyword>
<keyword evidence="10 16" id="KW-0067">ATP-binding</keyword>
<keyword evidence="6" id="KW-0808">Transferase</keyword>
<keyword evidence="17" id="KW-1185">Reference proteome</keyword>
<dbReference type="SMART" id="SM00387">
    <property type="entry name" value="HATPase_c"/>
    <property type="match status" value="1"/>
</dbReference>
<dbReference type="GO" id="GO:0005524">
    <property type="term" value="F:ATP binding"/>
    <property type="evidence" value="ECO:0007669"/>
    <property type="project" value="UniProtKB-KW"/>
</dbReference>
<evidence type="ECO:0000256" key="4">
    <source>
        <dbReference type="ARBA" id="ARBA00022475"/>
    </source>
</evidence>
<feature type="transmembrane region" description="Helical" evidence="14">
    <location>
        <begin position="6"/>
        <end position="25"/>
    </location>
</feature>
<dbReference type="PROSITE" id="PS50109">
    <property type="entry name" value="HIS_KIN"/>
    <property type="match status" value="1"/>
</dbReference>
<keyword evidence="11 14" id="KW-1133">Transmembrane helix</keyword>
<evidence type="ECO:0000256" key="13">
    <source>
        <dbReference type="ARBA" id="ARBA00023136"/>
    </source>
</evidence>
<keyword evidence="13 14" id="KW-0472">Membrane</keyword>
<dbReference type="EMBL" id="JBIACK010000011">
    <property type="protein sequence ID" value="MFE8702683.1"/>
    <property type="molecule type" value="Genomic_DNA"/>
</dbReference>
<evidence type="ECO:0000256" key="3">
    <source>
        <dbReference type="ARBA" id="ARBA00012438"/>
    </source>
</evidence>
<keyword evidence="5" id="KW-0597">Phosphoprotein</keyword>
<dbReference type="Gene3D" id="3.30.565.10">
    <property type="entry name" value="Histidine kinase-like ATPase, C-terminal domain"/>
    <property type="match status" value="1"/>
</dbReference>
<evidence type="ECO:0000256" key="9">
    <source>
        <dbReference type="ARBA" id="ARBA00022777"/>
    </source>
</evidence>
<evidence type="ECO:0000313" key="17">
    <source>
        <dbReference type="Proteomes" id="UP001601059"/>
    </source>
</evidence>
<dbReference type="Pfam" id="PF02518">
    <property type="entry name" value="HATPase_c"/>
    <property type="match status" value="1"/>
</dbReference>
<keyword evidence="9" id="KW-0418">Kinase</keyword>
<dbReference type="PANTHER" id="PTHR43065:SF46">
    <property type="entry name" value="C4-DICARBOXYLATE TRANSPORT SENSOR PROTEIN DCTB"/>
    <property type="match status" value="1"/>
</dbReference>
<gene>
    <name evidence="16" type="ORF">ACFYKX_18950</name>
</gene>
<name>A0ABW6KIK6_9BACI</name>
<accession>A0ABW6KIK6</accession>
<evidence type="ECO:0000256" key="8">
    <source>
        <dbReference type="ARBA" id="ARBA00022741"/>
    </source>
</evidence>
<evidence type="ECO:0000256" key="12">
    <source>
        <dbReference type="ARBA" id="ARBA00023012"/>
    </source>
</evidence>
<dbReference type="InterPro" id="IPR004358">
    <property type="entry name" value="Sig_transdc_His_kin-like_C"/>
</dbReference>
<dbReference type="SUPFAM" id="SSF55874">
    <property type="entry name" value="ATPase domain of HSP90 chaperone/DNA topoisomerase II/histidine kinase"/>
    <property type="match status" value="1"/>
</dbReference>
<dbReference type="RefSeq" id="WP_389362648.1">
    <property type="nucleotide sequence ID" value="NZ_JBIACK010000011.1"/>
</dbReference>
<evidence type="ECO:0000256" key="2">
    <source>
        <dbReference type="ARBA" id="ARBA00004651"/>
    </source>
</evidence>
<comment type="caution">
    <text evidence="16">The sequence shown here is derived from an EMBL/GenBank/DDBJ whole genome shotgun (WGS) entry which is preliminary data.</text>
</comment>
<dbReference type="Proteomes" id="UP001601059">
    <property type="component" value="Unassembled WGS sequence"/>
</dbReference>
<dbReference type="InterPro" id="IPR036890">
    <property type="entry name" value="HATPase_C_sf"/>
</dbReference>
<keyword evidence="4" id="KW-1003">Cell membrane</keyword>
<reference evidence="16 17" key="1">
    <citation type="submission" date="2024-08" db="EMBL/GenBank/DDBJ databases">
        <title>Two novel Cytobacillus novel species.</title>
        <authorList>
            <person name="Liu G."/>
        </authorList>
    </citation>
    <scope>NUCLEOTIDE SEQUENCE [LARGE SCALE GENOMIC DNA]</scope>
    <source>
        <strain evidence="16 17">FJAT-54145</strain>
    </source>
</reference>
<protein>
    <recommendedName>
        <fullName evidence="3">histidine kinase</fullName>
        <ecNumber evidence="3">2.7.13.3</ecNumber>
    </recommendedName>
</protein>
<feature type="transmembrane region" description="Helical" evidence="14">
    <location>
        <begin position="162"/>
        <end position="183"/>
    </location>
</feature>
<dbReference type="PANTHER" id="PTHR43065">
    <property type="entry name" value="SENSOR HISTIDINE KINASE"/>
    <property type="match status" value="1"/>
</dbReference>